<feature type="transmembrane region" description="Helical" evidence="1">
    <location>
        <begin position="12"/>
        <end position="32"/>
    </location>
</feature>
<keyword evidence="1" id="KW-0812">Transmembrane</keyword>
<dbReference type="Proteomes" id="UP000448943">
    <property type="component" value="Unassembled WGS sequence"/>
</dbReference>
<keyword evidence="1" id="KW-1133">Transmembrane helix</keyword>
<reference evidence="2 3" key="1">
    <citation type="submission" date="2019-01" db="EMBL/GenBank/DDBJ databases">
        <title>Chengkuizengella sp. nov., isolated from deep-sea sediment of East Pacific Ocean.</title>
        <authorList>
            <person name="Yang J."/>
            <person name="Lai Q."/>
            <person name="Shao Z."/>
        </authorList>
    </citation>
    <scope>NUCLEOTIDE SEQUENCE [LARGE SCALE GENOMIC DNA]</scope>
    <source>
        <strain evidence="2 3">YPA3-1-1</strain>
    </source>
</reference>
<dbReference type="AlphaFoldDB" id="A0A6N9PWR6"/>
<protein>
    <submittedName>
        <fullName evidence="2">Uncharacterized protein</fullName>
    </submittedName>
</protein>
<accession>A0A6N9PWR6</accession>
<evidence type="ECO:0000313" key="2">
    <source>
        <dbReference type="EMBL" id="NBI27951.1"/>
    </source>
</evidence>
<dbReference type="RefSeq" id="WP_160644404.1">
    <property type="nucleotide sequence ID" value="NZ_SIJB01000007.1"/>
</dbReference>
<proteinExistence type="predicted"/>
<keyword evidence="1" id="KW-0472">Membrane</keyword>
<keyword evidence="3" id="KW-1185">Reference proteome</keyword>
<gene>
    <name evidence="2" type="ORF">ERL59_03120</name>
</gene>
<feature type="transmembrane region" description="Helical" evidence="1">
    <location>
        <begin position="52"/>
        <end position="73"/>
    </location>
</feature>
<organism evidence="2 3">
    <name type="scientific">Chengkuizengella marina</name>
    <dbReference type="NCBI Taxonomy" id="2507566"/>
    <lineage>
        <taxon>Bacteria</taxon>
        <taxon>Bacillati</taxon>
        <taxon>Bacillota</taxon>
        <taxon>Bacilli</taxon>
        <taxon>Bacillales</taxon>
        <taxon>Paenibacillaceae</taxon>
        <taxon>Chengkuizengella</taxon>
    </lineage>
</organism>
<dbReference type="OrthoDB" id="9849773at2"/>
<evidence type="ECO:0000313" key="3">
    <source>
        <dbReference type="Proteomes" id="UP000448943"/>
    </source>
</evidence>
<dbReference type="EMBL" id="SIJB01000007">
    <property type="protein sequence ID" value="NBI27951.1"/>
    <property type="molecule type" value="Genomic_DNA"/>
</dbReference>
<sequence length="98" mass="11674">MTENKFLFFLRRVIITLAILGFFIGILAGLGMANYMNDIPGRFLFDYNEKAFYWSVAIAAWILTFLICLFFWCMHQIIGYLDKLYLKSELIRKEREKN</sequence>
<evidence type="ECO:0000256" key="1">
    <source>
        <dbReference type="SAM" id="Phobius"/>
    </source>
</evidence>
<name>A0A6N9PWR6_9BACL</name>
<comment type="caution">
    <text evidence="2">The sequence shown here is derived from an EMBL/GenBank/DDBJ whole genome shotgun (WGS) entry which is preliminary data.</text>
</comment>